<organism evidence="1 2">
    <name type="scientific">Kingdonia uniflora</name>
    <dbReference type="NCBI Taxonomy" id="39325"/>
    <lineage>
        <taxon>Eukaryota</taxon>
        <taxon>Viridiplantae</taxon>
        <taxon>Streptophyta</taxon>
        <taxon>Embryophyta</taxon>
        <taxon>Tracheophyta</taxon>
        <taxon>Spermatophyta</taxon>
        <taxon>Magnoliopsida</taxon>
        <taxon>Ranunculales</taxon>
        <taxon>Circaeasteraceae</taxon>
        <taxon>Kingdonia</taxon>
    </lineage>
</organism>
<evidence type="ECO:0000313" key="2">
    <source>
        <dbReference type="Proteomes" id="UP000541444"/>
    </source>
</evidence>
<proteinExistence type="predicted"/>
<gene>
    <name evidence="1" type="ORF">GIB67_004936</name>
</gene>
<evidence type="ECO:0008006" key="3">
    <source>
        <dbReference type="Google" id="ProtNLM"/>
    </source>
</evidence>
<reference evidence="1 2" key="1">
    <citation type="journal article" date="2020" name="IScience">
        <title>Genome Sequencing of the Endangered Kingdonia uniflora (Circaeasteraceae, Ranunculales) Reveals Potential Mechanisms of Evolutionary Specialization.</title>
        <authorList>
            <person name="Sun Y."/>
            <person name="Deng T."/>
            <person name="Zhang A."/>
            <person name="Moore M.J."/>
            <person name="Landis J.B."/>
            <person name="Lin N."/>
            <person name="Zhang H."/>
            <person name="Zhang X."/>
            <person name="Huang J."/>
            <person name="Zhang X."/>
            <person name="Sun H."/>
            <person name="Wang H."/>
        </authorList>
    </citation>
    <scope>NUCLEOTIDE SEQUENCE [LARGE SCALE GENOMIC DNA]</scope>
    <source>
        <strain evidence="1">TB1705</strain>
        <tissue evidence="1">Leaf</tissue>
    </source>
</reference>
<dbReference type="Proteomes" id="UP000541444">
    <property type="component" value="Unassembled WGS sequence"/>
</dbReference>
<accession>A0A7J7LW02</accession>
<dbReference type="Pfam" id="PF14223">
    <property type="entry name" value="Retrotran_gag_2"/>
    <property type="match status" value="1"/>
</dbReference>
<evidence type="ECO:0000313" key="1">
    <source>
        <dbReference type="EMBL" id="KAF6146759.1"/>
    </source>
</evidence>
<sequence>MADQKKLKITKFNGLNFGVWKMQIEDYLYHKDLDLPLGGVQMKPLDFDAAKWARLDRKALVTVRLTLSSQILHIISKVTTMKGLMETLSAMYSEPSGVNKVHLLRCLFTLKMKDNGSVQAHISEFNTIHAQLESVKITFTEEEFWWPFSGRGGVRPWEPFVVIARVVSVF</sequence>
<dbReference type="EMBL" id="JACGCM010001962">
    <property type="protein sequence ID" value="KAF6146759.1"/>
    <property type="molecule type" value="Genomic_DNA"/>
</dbReference>
<comment type="caution">
    <text evidence="1">The sequence shown here is derived from an EMBL/GenBank/DDBJ whole genome shotgun (WGS) entry which is preliminary data.</text>
</comment>
<name>A0A7J7LW02_9MAGN</name>
<protein>
    <recommendedName>
        <fullName evidence="3">Retrovirus-related Pol polyprotein from transposon TNT 1-94</fullName>
    </recommendedName>
</protein>
<dbReference type="OrthoDB" id="418757at2759"/>
<dbReference type="AlphaFoldDB" id="A0A7J7LW02"/>
<keyword evidence="2" id="KW-1185">Reference proteome</keyword>